<dbReference type="InterPro" id="IPR012337">
    <property type="entry name" value="RNaseH-like_sf"/>
</dbReference>
<dbReference type="EMBL" id="BKCJ010006316">
    <property type="protein sequence ID" value="GEU71499.1"/>
    <property type="molecule type" value="Genomic_DNA"/>
</dbReference>
<feature type="region of interest" description="Disordered" evidence="2">
    <location>
        <begin position="351"/>
        <end position="408"/>
    </location>
</feature>
<keyword evidence="1" id="KW-0175">Coiled coil</keyword>
<reference evidence="4" key="1">
    <citation type="journal article" date="2019" name="Sci. Rep.">
        <title>Draft genome of Tanacetum cinerariifolium, the natural source of mosquito coil.</title>
        <authorList>
            <person name="Yamashiro T."/>
            <person name="Shiraishi A."/>
            <person name="Satake H."/>
            <person name="Nakayama K."/>
        </authorList>
    </citation>
    <scope>NUCLEOTIDE SEQUENCE</scope>
</reference>
<dbReference type="InterPro" id="IPR039537">
    <property type="entry name" value="Retrotran_Ty1/copia-like"/>
</dbReference>
<evidence type="ECO:0000256" key="1">
    <source>
        <dbReference type="SAM" id="Coils"/>
    </source>
</evidence>
<dbReference type="Gene3D" id="3.30.420.10">
    <property type="entry name" value="Ribonuclease H-like superfamily/Ribonuclease H"/>
    <property type="match status" value="1"/>
</dbReference>
<protein>
    <submittedName>
        <fullName evidence="4">Retrovirus-related Pol polyprotein from transposon TNT 1-94</fullName>
    </submittedName>
</protein>
<dbReference type="InterPro" id="IPR036397">
    <property type="entry name" value="RNaseH_sf"/>
</dbReference>
<dbReference type="GO" id="GO:0015074">
    <property type="term" value="P:DNA integration"/>
    <property type="evidence" value="ECO:0007669"/>
    <property type="project" value="InterPro"/>
</dbReference>
<feature type="region of interest" description="Disordered" evidence="2">
    <location>
        <begin position="19"/>
        <end position="51"/>
    </location>
</feature>
<feature type="compositionally biased region" description="Polar residues" evidence="2">
    <location>
        <begin position="351"/>
        <end position="379"/>
    </location>
</feature>
<dbReference type="AlphaFoldDB" id="A0A6L2MDA7"/>
<sequence length="706" mass="80489">MQKNLALIAKYFKKIYKPTNNNLRTSSNSRNKNVDMTPRYKNDNQSGQFGNQRTINVVGARENVGKTDEETDEQELEAHYSYMAKIQEVPTDDSGTDSEPLEHNDHNDVESDDERVALANLKLDVDENKKIQKQLKKSNTTLAQELKECKTTLAKTSKTLGECALAELQCLYLHKVKECDCLAQKLSKQTESDSKEVQTELLQCFAKVEKHSTSLEIALQKCKEQVKNDTVWNEQASNVFRKEREQYIEIQDMKAQLQEKNIAISELNKLIEKGKGKSVETKFDKPSVVRQRNAQRIPKPSVLGKLAPFSNSLERRYFSKAKSVPKTNVLEGMYRIDNRTTQTRAPQLPQTVRNTNPRVSTTTGVNHKTNASRPQYKSNQLKDKVMPNNSQVKPKKTQVKEHHRISSISNKTKSVTACNDSINSRTSNINVVCATCKKCLVDSDHFACVTKMLNDVNARTKKSNGKDLLIGNRGSDLYTISLQELTSSTPLCLMAKASPTQAWLWHRRLSHLNFDYINLLSKKDLVIGLPKLKYVKDQLCSSCELSKAKRSLFKSKVVPSTKERLNLLHMDLCGPMRVASINGKKYILVIVDDYSRYTWTLFLRSKDETPKVLKDFLTMIQRNLQASVITVPTDRGTEFLNKTFNAFFKEEGIEHQTYTARTLEQNNIFERRNRTLVEAARTMLSALKLPLFFWAEAIATACYTQN</sequence>
<dbReference type="Pfam" id="PF13976">
    <property type="entry name" value="gag_pre-integrs"/>
    <property type="match status" value="1"/>
</dbReference>
<dbReference type="PANTHER" id="PTHR42648">
    <property type="entry name" value="TRANSPOSASE, PUTATIVE-RELATED"/>
    <property type="match status" value="1"/>
</dbReference>
<dbReference type="InterPro" id="IPR001584">
    <property type="entry name" value="Integrase_cat-core"/>
</dbReference>
<comment type="caution">
    <text evidence="4">The sequence shown here is derived from an EMBL/GenBank/DDBJ whole genome shotgun (WGS) entry which is preliminary data.</text>
</comment>
<proteinExistence type="predicted"/>
<evidence type="ECO:0000313" key="4">
    <source>
        <dbReference type="EMBL" id="GEU71499.1"/>
    </source>
</evidence>
<dbReference type="InterPro" id="IPR025724">
    <property type="entry name" value="GAG-pre-integrase_dom"/>
</dbReference>
<dbReference type="PANTHER" id="PTHR42648:SF18">
    <property type="entry name" value="RETROTRANSPOSON, UNCLASSIFIED-LIKE PROTEIN"/>
    <property type="match status" value="1"/>
</dbReference>
<feature type="compositionally biased region" description="Basic residues" evidence="2">
    <location>
        <begin position="393"/>
        <end position="405"/>
    </location>
</feature>
<dbReference type="Pfam" id="PF00665">
    <property type="entry name" value="rve"/>
    <property type="match status" value="1"/>
</dbReference>
<feature type="compositionally biased region" description="Basic and acidic residues" evidence="2">
    <location>
        <begin position="100"/>
        <end position="109"/>
    </location>
</feature>
<dbReference type="GO" id="GO:0003676">
    <property type="term" value="F:nucleic acid binding"/>
    <property type="evidence" value="ECO:0007669"/>
    <property type="project" value="InterPro"/>
</dbReference>
<feature type="domain" description="Integrase catalytic" evidence="3">
    <location>
        <begin position="555"/>
        <end position="706"/>
    </location>
</feature>
<feature type="compositionally biased region" description="Low complexity" evidence="2">
    <location>
        <begin position="19"/>
        <end position="31"/>
    </location>
</feature>
<organism evidence="4">
    <name type="scientific">Tanacetum cinerariifolium</name>
    <name type="common">Dalmatian daisy</name>
    <name type="synonym">Chrysanthemum cinerariifolium</name>
    <dbReference type="NCBI Taxonomy" id="118510"/>
    <lineage>
        <taxon>Eukaryota</taxon>
        <taxon>Viridiplantae</taxon>
        <taxon>Streptophyta</taxon>
        <taxon>Embryophyta</taxon>
        <taxon>Tracheophyta</taxon>
        <taxon>Spermatophyta</taxon>
        <taxon>Magnoliopsida</taxon>
        <taxon>eudicotyledons</taxon>
        <taxon>Gunneridae</taxon>
        <taxon>Pentapetalae</taxon>
        <taxon>asterids</taxon>
        <taxon>campanulids</taxon>
        <taxon>Asterales</taxon>
        <taxon>Asteraceae</taxon>
        <taxon>Asteroideae</taxon>
        <taxon>Anthemideae</taxon>
        <taxon>Anthemidinae</taxon>
        <taxon>Tanacetum</taxon>
    </lineage>
</organism>
<dbReference type="PROSITE" id="PS50994">
    <property type="entry name" value="INTEGRASE"/>
    <property type="match status" value="1"/>
</dbReference>
<dbReference type="SUPFAM" id="SSF53098">
    <property type="entry name" value="Ribonuclease H-like"/>
    <property type="match status" value="1"/>
</dbReference>
<accession>A0A6L2MDA7</accession>
<feature type="coiled-coil region" evidence="1">
    <location>
        <begin position="240"/>
        <end position="270"/>
    </location>
</feature>
<feature type="region of interest" description="Disordered" evidence="2">
    <location>
        <begin position="90"/>
        <end position="113"/>
    </location>
</feature>
<evidence type="ECO:0000256" key="2">
    <source>
        <dbReference type="SAM" id="MobiDB-lite"/>
    </source>
</evidence>
<name>A0A6L2MDA7_TANCI</name>
<evidence type="ECO:0000259" key="3">
    <source>
        <dbReference type="PROSITE" id="PS50994"/>
    </source>
</evidence>
<gene>
    <name evidence="4" type="ORF">Tci_043477</name>
</gene>